<dbReference type="GO" id="GO:0000139">
    <property type="term" value="C:Golgi membrane"/>
    <property type="evidence" value="ECO:0007669"/>
    <property type="project" value="UniProtKB-SubCell"/>
</dbReference>
<comment type="subcellular location">
    <subcellularLocation>
        <location evidence="5 6">Cytoplasm</location>
    </subcellularLocation>
    <subcellularLocation>
        <location evidence="5 6">Cytoplasmic vesicle</location>
        <location evidence="5 6">COPI-coated vesicle membrane</location>
        <topology evidence="5 6">Peripheral membrane protein</topology>
        <orientation evidence="5 6">Cytoplasmic side</orientation>
    </subcellularLocation>
    <subcellularLocation>
        <location evidence="5 6">Golgi apparatus membrane</location>
        <topology evidence="5 6">Peripheral membrane protein</topology>
        <orientation evidence="5 6">Cytoplasmic side</orientation>
    </subcellularLocation>
</comment>
<keyword evidence="5" id="KW-0931">ER-Golgi transport</keyword>
<dbReference type="GO" id="GO:0030126">
    <property type="term" value="C:COPI vesicle coat"/>
    <property type="evidence" value="ECO:0007669"/>
    <property type="project" value="UniProtKB-UniRule"/>
</dbReference>
<dbReference type="GO" id="GO:0015031">
    <property type="term" value="P:protein transport"/>
    <property type="evidence" value="ECO:0007669"/>
    <property type="project" value="UniProtKB-KW"/>
</dbReference>
<keyword evidence="5" id="KW-0333">Golgi apparatus</keyword>
<organism evidence="7 8">
    <name type="scientific">Cetraspora pellucida</name>
    <dbReference type="NCBI Taxonomy" id="1433469"/>
    <lineage>
        <taxon>Eukaryota</taxon>
        <taxon>Fungi</taxon>
        <taxon>Fungi incertae sedis</taxon>
        <taxon>Mucoromycota</taxon>
        <taxon>Glomeromycotina</taxon>
        <taxon>Glomeromycetes</taxon>
        <taxon>Diversisporales</taxon>
        <taxon>Gigasporaceae</taxon>
        <taxon>Cetraspora</taxon>
    </lineage>
</organism>
<comment type="caution">
    <text evidence="7">The sequence shown here is derived from an EMBL/GenBank/DDBJ whole genome shotgun (WGS) entry which is preliminary data.</text>
</comment>
<dbReference type="OrthoDB" id="10266042at2759"/>
<comment type="function">
    <text evidence="5">The coatomer is a cytosolic protein complex that binds to dilysine motifs and reversibly associates with Golgi non-clathrin-coated vesicles, which further mediate biosynthetic protein transport from the ER, via the Golgi up to the trans Golgi network. Coatomer complex is required for budding from Golgi membranes, and is essential for the retrograde Golgi-to-ER transport of dilysine-tagged proteins.</text>
</comment>
<evidence type="ECO:0000256" key="2">
    <source>
        <dbReference type="ARBA" id="ARBA00022448"/>
    </source>
</evidence>
<evidence type="ECO:0000256" key="6">
    <source>
        <dbReference type="RuleBase" id="RU366052"/>
    </source>
</evidence>
<keyword evidence="5" id="KW-0968">Cytoplasmic vesicle</keyword>
<dbReference type="AlphaFoldDB" id="A0A9N9CTL2"/>
<accession>A0A9N9CTL2</accession>
<gene>
    <name evidence="7" type="ORF">CPELLU_LOCUS7649</name>
</gene>
<evidence type="ECO:0000256" key="5">
    <source>
        <dbReference type="RuleBase" id="RU364018"/>
    </source>
</evidence>
<keyword evidence="4 5" id="KW-0653">Protein transport</keyword>
<dbReference type="InterPro" id="IPR027059">
    <property type="entry name" value="Coatomer_dsu"/>
</dbReference>
<dbReference type="GO" id="GO:0006890">
    <property type="term" value="P:retrograde vesicle-mediated transport, Golgi to endoplasmic reticulum"/>
    <property type="evidence" value="ECO:0007669"/>
    <property type="project" value="UniProtKB-UniRule"/>
</dbReference>
<comment type="subunit">
    <text evidence="5">Oligomeric complex that consists of at least the alpha, beta, beta', gamma, delta, epsilon and zeta subunits.</text>
</comment>
<keyword evidence="5" id="KW-0472">Membrane</keyword>
<dbReference type="GO" id="GO:0006888">
    <property type="term" value="P:endoplasmic reticulum to Golgi vesicle-mediated transport"/>
    <property type="evidence" value="ECO:0007669"/>
    <property type="project" value="TreeGrafter"/>
</dbReference>
<keyword evidence="8" id="KW-1185">Reference proteome</keyword>
<protein>
    <recommendedName>
        <fullName evidence="5">Coatomer subunit delta</fullName>
    </recommendedName>
</protein>
<sequence>MDEPSTSTSQLQIENIHMLYLGQSLQKKGFLEKAINLVKETVSRLSNATIGSSLRKYVVCNEKLVYNMITIYKTVISEAYEPINNMHIGNHLAIARIMLAIYKKNLLFSLSEEAIDIITCFNHIIAMDSNKEMLMISLLKKTIFLISITFIARLNDLCHIFLKLMTTVQNRFSFNIVEPKEHNISIVHGDKKPRQKILIVEFYNKDQTICPASALTELLEQTKNWRTVEARKDLLFLSSTSPYASASVDAISNWLKNILTFTDLMAKAKDIRAISAYLAQEAGTNINLIVAFDNWSSNEIYHNKLLIFPDGDVTIEVNIEHELESENQEFKDVFYCRNPGENPVVGDVDDHYEVNRQTRTLKWQLPIIDASNKQGSLDFNIVGDDVNVFFPVEVPFISEKLVCDIE</sequence>
<name>A0A9N9CTL2_9GLOM</name>
<evidence type="ECO:0000313" key="8">
    <source>
        <dbReference type="Proteomes" id="UP000789759"/>
    </source>
</evidence>
<comment type="similarity">
    <text evidence="1 5">Belongs to the adaptor complexes medium subunit family. Delta-COP subfamily.</text>
</comment>
<dbReference type="PANTHER" id="PTHR10121:SF0">
    <property type="entry name" value="COATOMER SUBUNIT DELTA"/>
    <property type="match status" value="1"/>
</dbReference>
<evidence type="ECO:0000313" key="7">
    <source>
        <dbReference type="EMBL" id="CAG8615206.1"/>
    </source>
</evidence>
<keyword evidence="2 5" id="KW-0813">Transport</keyword>
<dbReference type="PANTHER" id="PTHR10121">
    <property type="entry name" value="COATOMER SUBUNIT DELTA"/>
    <property type="match status" value="1"/>
</dbReference>
<keyword evidence="3 5" id="KW-0963">Cytoplasm</keyword>
<evidence type="ECO:0000256" key="3">
    <source>
        <dbReference type="ARBA" id="ARBA00022490"/>
    </source>
</evidence>
<proteinExistence type="inferred from homology"/>
<dbReference type="Proteomes" id="UP000789759">
    <property type="component" value="Unassembled WGS sequence"/>
</dbReference>
<evidence type="ECO:0000256" key="1">
    <source>
        <dbReference type="ARBA" id="ARBA00010516"/>
    </source>
</evidence>
<feature type="non-terminal residue" evidence="7">
    <location>
        <position position="1"/>
    </location>
</feature>
<dbReference type="EMBL" id="CAJVQA010005189">
    <property type="protein sequence ID" value="CAG8615206.1"/>
    <property type="molecule type" value="Genomic_DNA"/>
</dbReference>
<reference evidence="7" key="1">
    <citation type="submission" date="2021-06" db="EMBL/GenBank/DDBJ databases">
        <authorList>
            <person name="Kallberg Y."/>
            <person name="Tangrot J."/>
            <person name="Rosling A."/>
        </authorList>
    </citation>
    <scope>NUCLEOTIDE SEQUENCE</scope>
    <source>
        <strain evidence="7">FL966</strain>
    </source>
</reference>
<dbReference type="GO" id="GO:0051645">
    <property type="term" value="P:Golgi localization"/>
    <property type="evidence" value="ECO:0007669"/>
    <property type="project" value="TreeGrafter"/>
</dbReference>
<evidence type="ECO:0000256" key="4">
    <source>
        <dbReference type="ARBA" id="ARBA00022927"/>
    </source>
</evidence>